<dbReference type="InterPro" id="IPR027417">
    <property type="entry name" value="P-loop_NTPase"/>
</dbReference>
<proteinExistence type="predicted"/>
<sequence>MGNEQFDVTGLREQLLTVQQMEYVNAKAEDGELRYRHSKVPHVDSATAVSRYVAQQVHAHLSALKEDELVDEANRILNLLSEPAHTDPLEAGPQQLLSVYPTYIKEPPTAPTTPLSDLALLTNAKGDPQIGSEVRRELASADRVDLICSFVKWSGIRVLESELKDLKLRGVPFRVITTSYMEVTEPKALDFLINQCGAQVRVNYDSSTTRLHAKAWMFFRNTGFDTGYVGSSNLSKAAQLEGLEWNVRVSRNQAGSVLGKFEATFDTYWESPHFEEYVPDRDREKLEQALEISSLSRSTVNTTFFDITPHPHQLGILQDLHAERIINDRHRNLVVAATGTGKTVVAALDYRNLAGTSRPRLLFVAHREEILRQAMATYRAVLKSTDFGELFVGGETPRRGDHVFASVQSLSRSFNNWPADHFDIVVIDEFHHGAARTYRSIFDYFKPKELLALTATPERTDGINIAQEFFDGRYASEIRLWDALEAQLLVPFHYFGVNDGTDLSQIRFVRGDYDVRQLENVYTSNDSRVRIILKELEDKVENSAKMKAIGFCVSVSHAQFMSQRFNAAGLKSAWVATGISREERVRAIADLNAGRINCIFTVDMFNEGVDIPSVDTLLMLRPTQSATVFLQQLGRGLRHAVGKSVLTVLDFVGLQNQEFRFDTKLRAMTGLTRKRLLNAVEEGFPFLPPGTQIVFDRVVQEAVLKNVKQQIGRTVPQLLAEIQEIAGDRSPLELTMREYMDSSMRPLSAIYGGRASRSYKTIKSSPSWLQLQRWAAGDTTNVANSPAVMRAQVLTHVDDPERMSAYLSIADPHGRVPDQNDPYLWMLYYSLWPSGRVGGIEEGIRLIREKGELHKELQQLFDVLRNETRVVPEQLSGHAGSTVLKSHAKYKREEVLAAMGMGWKRKQTPGSFVEGVAWMEEHQTEALFITLNKSSNHFSPETMYKDYALNDSMFHWESQNRTSVESNAGQRYVNQRSNGVSIVLFVRETKDSENGTQAFTCVGNADYISHSGAKPMQVLWKLQRPMPAQLLSVAQAVAS</sequence>
<dbReference type="SMART" id="SM00490">
    <property type="entry name" value="HELICc"/>
    <property type="match status" value="1"/>
</dbReference>
<evidence type="ECO:0000259" key="1">
    <source>
        <dbReference type="PROSITE" id="PS51192"/>
    </source>
</evidence>
<gene>
    <name evidence="3" type="ORF">JOE56_001816</name>
</gene>
<dbReference type="PANTHER" id="PTHR47962:SF7">
    <property type="entry name" value="MITOCHONDRIAL ATP-DEPENDENT HELICASE IRC3-RELATED"/>
    <property type="match status" value="1"/>
</dbReference>
<feature type="domain" description="Helicase ATP-binding" evidence="1">
    <location>
        <begin position="323"/>
        <end position="475"/>
    </location>
</feature>
<dbReference type="SUPFAM" id="SSF56024">
    <property type="entry name" value="Phospholipase D/nuclease"/>
    <property type="match status" value="1"/>
</dbReference>
<dbReference type="SMART" id="SM00487">
    <property type="entry name" value="DEXDc"/>
    <property type="match status" value="1"/>
</dbReference>
<reference evidence="3 4" key="1">
    <citation type="submission" date="2021-01" db="EMBL/GenBank/DDBJ databases">
        <title>Sequencing the genomes of 1000 actinobacteria strains.</title>
        <authorList>
            <person name="Klenk H.-P."/>
        </authorList>
    </citation>
    <scope>NUCLEOTIDE SEQUENCE [LARGE SCALE GENOMIC DNA]</scope>
    <source>
        <strain evidence="3 4">DSM 13657</strain>
    </source>
</reference>
<dbReference type="Pfam" id="PF13091">
    <property type="entry name" value="PLDc_2"/>
    <property type="match status" value="1"/>
</dbReference>
<evidence type="ECO:0000313" key="4">
    <source>
        <dbReference type="Proteomes" id="UP000809290"/>
    </source>
</evidence>
<dbReference type="Pfam" id="PF00271">
    <property type="entry name" value="Helicase_C"/>
    <property type="match status" value="1"/>
</dbReference>
<keyword evidence="4" id="KW-1185">Reference proteome</keyword>
<accession>A0ABS2SLI7</accession>
<feature type="domain" description="Helicase C-terminal" evidence="2">
    <location>
        <begin position="532"/>
        <end position="677"/>
    </location>
</feature>
<keyword evidence="3" id="KW-0378">Hydrolase</keyword>
<dbReference type="GO" id="GO:0004386">
    <property type="term" value="F:helicase activity"/>
    <property type="evidence" value="ECO:0007669"/>
    <property type="project" value="UniProtKB-KW"/>
</dbReference>
<dbReference type="PROSITE" id="PS51194">
    <property type="entry name" value="HELICASE_CTER"/>
    <property type="match status" value="1"/>
</dbReference>
<organism evidence="3 4">
    <name type="scientific">Brevibacterium paucivorans</name>
    <dbReference type="NCBI Taxonomy" id="170994"/>
    <lineage>
        <taxon>Bacteria</taxon>
        <taxon>Bacillati</taxon>
        <taxon>Actinomycetota</taxon>
        <taxon>Actinomycetes</taxon>
        <taxon>Micrococcales</taxon>
        <taxon>Brevibacteriaceae</taxon>
        <taxon>Brevibacterium</taxon>
    </lineage>
</organism>
<dbReference type="InterPro" id="IPR006935">
    <property type="entry name" value="Helicase/UvrB_N"/>
</dbReference>
<dbReference type="PANTHER" id="PTHR47962">
    <property type="entry name" value="ATP-DEPENDENT HELICASE LHR-RELATED-RELATED"/>
    <property type="match status" value="1"/>
</dbReference>
<keyword evidence="3" id="KW-0067">ATP-binding</keyword>
<keyword evidence="3" id="KW-0347">Helicase</keyword>
<dbReference type="Gene3D" id="3.30.870.10">
    <property type="entry name" value="Endonuclease Chain A"/>
    <property type="match status" value="1"/>
</dbReference>
<dbReference type="CDD" id="cd18799">
    <property type="entry name" value="SF2_C_EcoAI-like"/>
    <property type="match status" value="1"/>
</dbReference>
<dbReference type="RefSeq" id="WP_239530421.1">
    <property type="nucleotide sequence ID" value="NZ_JAFBCP010000001.1"/>
</dbReference>
<dbReference type="InterPro" id="IPR014001">
    <property type="entry name" value="Helicase_ATP-bd"/>
</dbReference>
<dbReference type="InterPro" id="IPR025202">
    <property type="entry name" value="PLD-like_dom"/>
</dbReference>
<keyword evidence="3" id="KW-0547">Nucleotide-binding</keyword>
<comment type="caution">
    <text evidence="3">The sequence shown here is derived from an EMBL/GenBank/DDBJ whole genome shotgun (WGS) entry which is preliminary data.</text>
</comment>
<name>A0ABS2SLI7_9MICO</name>
<dbReference type="EMBL" id="JAFBCP010000001">
    <property type="protein sequence ID" value="MBM7817122.1"/>
    <property type="molecule type" value="Genomic_DNA"/>
</dbReference>
<dbReference type="InterPro" id="IPR021835">
    <property type="entry name" value="DUF3427"/>
</dbReference>
<evidence type="ECO:0000259" key="2">
    <source>
        <dbReference type="PROSITE" id="PS51194"/>
    </source>
</evidence>
<dbReference type="InterPro" id="IPR052511">
    <property type="entry name" value="ATP-dep_Helicase"/>
</dbReference>
<dbReference type="Gene3D" id="3.40.50.300">
    <property type="entry name" value="P-loop containing nucleotide triphosphate hydrolases"/>
    <property type="match status" value="2"/>
</dbReference>
<protein>
    <submittedName>
        <fullName evidence="3">Superfamily II DNA or RNA helicase</fullName>
    </submittedName>
</protein>
<dbReference type="InterPro" id="IPR001650">
    <property type="entry name" value="Helicase_C-like"/>
</dbReference>
<dbReference type="Pfam" id="PF04851">
    <property type="entry name" value="ResIII"/>
    <property type="match status" value="1"/>
</dbReference>
<dbReference type="CDD" id="cd18032">
    <property type="entry name" value="DEXHc_RE_I_III_res"/>
    <property type="match status" value="1"/>
</dbReference>
<dbReference type="PROSITE" id="PS51192">
    <property type="entry name" value="HELICASE_ATP_BIND_1"/>
    <property type="match status" value="1"/>
</dbReference>
<evidence type="ECO:0000313" key="3">
    <source>
        <dbReference type="EMBL" id="MBM7817122.1"/>
    </source>
</evidence>
<dbReference type="SUPFAM" id="SSF52540">
    <property type="entry name" value="P-loop containing nucleoside triphosphate hydrolases"/>
    <property type="match status" value="1"/>
</dbReference>
<dbReference type="Pfam" id="PF11907">
    <property type="entry name" value="DUF3427"/>
    <property type="match status" value="1"/>
</dbReference>
<dbReference type="Proteomes" id="UP000809290">
    <property type="component" value="Unassembled WGS sequence"/>
</dbReference>